<dbReference type="InterPro" id="IPR022764">
    <property type="entry name" value="Peptidase_S54_rhomboid_dom"/>
</dbReference>
<dbReference type="PATRIC" id="fig|61435.5.peg.666"/>
<protein>
    <submittedName>
        <fullName evidence="9">Protease</fullName>
    </submittedName>
</protein>
<dbReference type="SUPFAM" id="SSF144091">
    <property type="entry name" value="Rhomboid-like"/>
    <property type="match status" value="1"/>
</dbReference>
<keyword evidence="5 7" id="KW-1133">Transmembrane helix</keyword>
<evidence type="ECO:0000313" key="10">
    <source>
        <dbReference type="Proteomes" id="UP000053577"/>
    </source>
</evidence>
<evidence type="ECO:0000256" key="6">
    <source>
        <dbReference type="ARBA" id="ARBA00023136"/>
    </source>
</evidence>
<dbReference type="PANTHER" id="PTHR43731:SF14">
    <property type="entry name" value="PRESENILIN-ASSOCIATED RHOMBOID-LIKE PROTEIN, MITOCHONDRIAL"/>
    <property type="match status" value="1"/>
</dbReference>
<dbReference type="Gene3D" id="1.20.1540.10">
    <property type="entry name" value="Rhomboid-like"/>
    <property type="match status" value="1"/>
</dbReference>
<evidence type="ECO:0000256" key="7">
    <source>
        <dbReference type="SAM" id="Phobius"/>
    </source>
</evidence>
<gene>
    <name evidence="9" type="ORF">DA01_03325</name>
</gene>
<dbReference type="EMBL" id="JGYD01000011">
    <property type="protein sequence ID" value="KSV18448.1"/>
    <property type="molecule type" value="Genomic_DNA"/>
</dbReference>
<dbReference type="PANTHER" id="PTHR43731">
    <property type="entry name" value="RHOMBOID PROTEASE"/>
    <property type="match status" value="1"/>
</dbReference>
<feature type="transmembrane region" description="Helical" evidence="7">
    <location>
        <begin position="110"/>
        <end position="130"/>
    </location>
</feature>
<accession>A0A0V8M406</accession>
<evidence type="ECO:0000256" key="3">
    <source>
        <dbReference type="ARBA" id="ARBA00022692"/>
    </source>
</evidence>
<evidence type="ECO:0000313" key="9">
    <source>
        <dbReference type="EMBL" id="KSV18448.1"/>
    </source>
</evidence>
<keyword evidence="9" id="KW-0645">Protease</keyword>
<evidence type="ECO:0000259" key="8">
    <source>
        <dbReference type="Pfam" id="PF01694"/>
    </source>
</evidence>
<keyword evidence="6 7" id="KW-0472">Membrane</keyword>
<feature type="transmembrane region" description="Helical" evidence="7">
    <location>
        <begin position="137"/>
        <end position="158"/>
    </location>
</feature>
<dbReference type="AlphaFoldDB" id="A0A0V8M406"/>
<comment type="similarity">
    <text evidence="2">Belongs to the peptidase S54 family.</text>
</comment>
<feature type="domain" description="Peptidase S54 rhomboid" evidence="8">
    <location>
        <begin position="47"/>
        <end position="183"/>
    </location>
</feature>
<proteinExistence type="inferred from homology"/>
<feature type="transmembrane region" description="Helical" evidence="7">
    <location>
        <begin position="86"/>
        <end position="104"/>
    </location>
</feature>
<feature type="transmembrane region" description="Helical" evidence="7">
    <location>
        <begin position="51"/>
        <end position="74"/>
    </location>
</feature>
<dbReference type="RefSeq" id="WP_058292386.1">
    <property type="nucleotide sequence ID" value="NZ_JGYD01000011.1"/>
</dbReference>
<dbReference type="GO" id="GO:0006508">
    <property type="term" value="P:proteolysis"/>
    <property type="evidence" value="ECO:0007669"/>
    <property type="project" value="UniProtKB-KW"/>
</dbReference>
<dbReference type="Proteomes" id="UP000053577">
    <property type="component" value="Unassembled WGS sequence"/>
</dbReference>
<dbReference type="GO" id="GO:0004252">
    <property type="term" value="F:serine-type endopeptidase activity"/>
    <property type="evidence" value="ECO:0007669"/>
    <property type="project" value="InterPro"/>
</dbReference>
<feature type="transmembrane region" description="Helical" evidence="7">
    <location>
        <begin position="12"/>
        <end position="31"/>
    </location>
</feature>
<dbReference type="InterPro" id="IPR050925">
    <property type="entry name" value="Rhomboid_protease_S54"/>
</dbReference>
<dbReference type="GO" id="GO:0016020">
    <property type="term" value="C:membrane"/>
    <property type="evidence" value="ECO:0007669"/>
    <property type="project" value="UniProtKB-SubCell"/>
</dbReference>
<comment type="caution">
    <text evidence="9">The sequence shown here is derived from an EMBL/GenBank/DDBJ whole genome shotgun (WGS) entry which is preliminary data.</text>
</comment>
<keyword evidence="4" id="KW-0378">Hydrolase</keyword>
<evidence type="ECO:0000256" key="5">
    <source>
        <dbReference type="ARBA" id="ARBA00022989"/>
    </source>
</evidence>
<organism evidence="9 10">
    <name type="scientific">Dehalococcoides mccartyi</name>
    <dbReference type="NCBI Taxonomy" id="61435"/>
    <lineage>
        <taxon>Bacteria</taxon>
        <taxon>Bacillati</taxon>
        <taxon>Chloroflexota</taxon>
        <taxon>Dehalococcoidia</taxon>
        <taxon>Dehalococcoidales</taxon>
        <taxon>Dehalococcoidaceae</taxon>
        <taxon>Dehalococcoides</taxon>
    </lineage>
</organism>
<dbReference type="eggNOG" id="COG0705">
    <property type="taxonomic scope" value="Bacteria"/>
</dbReference>
<dbReference type="Pfam" id="PF01694">
    <property type="entry name" value="Rhomboid"/>
    <property type="match status" value="1"/>
</dbReference>
<dbReference type="InterPro" id="IPR035952">
    <property type="entry name" value="Rhomboid-like_sf"/>
</dbReference>
<evidence type="ECO:0000256" key="2">
    <source>
        <dbReference type="ARBA" id="ARBA00009045"/>
    </source>
</evidence>
<comment type="subcellular location">
    <subcellularLocation>
        <location evidence="1">Membrane</location>
        <topology evidence="1">Multi-pass membrane protein</topology>
    </subcellularLocation>
</comment>
<sequence length="190" mass="20683">MRYSNYRNQPDIILLIIITCVVVFFGVNFAPQIGPYLALQPATALSHPWTILTSLFVHANLWHLFANMLTLYFFGNALLQMISQRSWLIIFFGGGLAGSLLFILLNAGSYGYVIGASGAVFALGGALAVLRPNSKVMVLPLPIPIPLWIAVLGSFAILSFLPSVAWQGHLGGLLVGLACGYLIQRGKFRF</sequence>
<keyword evidence="3 7" id="KW-0812">Transmembrane</keyword>
<feature type="transmembrane region" description="Helical" evidence="7">
    <location>
        <begin position="164"/>
        <end position="183"/>
    </location>
</feature>
<dbReference type="OrthoDB" id="9813074at2"/>
<evidence type="ECO:0000256" key="1">
    <source>
        <dbReference type="ARBA" id="ARBA00004141"/>
    </source>
</evidence>
<name>A0A0V8M406_9CHLR</name>
<evidence type="ECO:0000256" key="4">
    <source>
        <dbReference type="ARBA" id="ARBA00022801"/>
    </source>
</evidence>
<reference evidence="9 10" key="1">
    <citation type="journal article" date="2015" name="Sci. Rep.">
        <title>A comparative genomics and reductive dehalogenase gene transcription study of two chloroethene-respiring bacteria, Dehalococcoides mccartyi strains MB and 11a.</title>
        <authorList>
            <person name="Low A."/>
            <person name="Shen Z."/>
            <person name="Cheng D."/>
            <person name="Rogers M.J."/>
            <person name="Lee P.K."/>
            <person name="He J."/>
        </authorList>
    </citation>
    <scope>NUCLEOTIDE SEQUENCE [LARGE SCALE GENOMIC DNA]</scope>
    <source>
        <strain evidence="9 10">MB</strain>
    </source>
</reference>